<name>A0AAV1GLD3_XYRNO</name>
<gene>
    <name evidence="2" type="ORF">XNOV1_A043048</name>
</gene>
<proteinExistence type="predicted"/>
<feature type="compositionally biased region" description="Basic and acidic residues" evidence="1">
    <location>
        <begin position="225"/>
        <end position="242"/>
    </location>
</feature>
<evidence type="ECO:0000313" key="2">
    <source>
        <dbReference type="EMBL" id="CAJ1074313.1"/>
    </source>
</evidence>
<sequence>MADKKNETNKKCYDRRVRFCPIGSGDRVLIRNLGLRGKHKLADRWTATPYVVESQLPGLPVFKLRPENGQGPDKMLHRNHILPIGSEVQLRSEKTTDPPKPKRRVSKRLKAEGTENCDLPCFPASKHDDKIESASDSEDDEMGVWYDYQAQPAPESKEPEPNHDQSQPFSLDLDLAVPIDKNTEIVVATAQEPIIADEDELLVQDETAEGAVEAERGTETQTTDKTIERRDRVSESPDETRRPQRLRRVPTRLTYDLLGSPTSVVVSIPIATLVKADDKKNDFSLSPVKIFKSTVYKWIG</sequence>
<keyword evidence="3" id="KW-1185">Reference proteome</keyword>
<feature type="region of interest" description="Disordered" evidence="1">
    <location>
        <begin position="208"/>
        <end position="247"/>
    </location>
</feature>
<dbReference type="EMBL" id="OY660878">
    <property type="protein sequence ID" value="CAJ1074313.1"/>
    <property type="molecule type" value="Genomic_DNA"/>
</dbReference>
<dbReference type="AlphaFoldDB" id="A0AAV1GLD3"/>
<evidence type="ECO:0000256" key="1">
    <source>
        <dbReference type="SAM" id="MobiDB-lite"/>
    </source>
</evidence>
<reference evidence="2" key="1">
    <citation type="submission" date="2023-08" db="EMBL/GenBank/DDBJ databases">
        <authorList>
            <person name="Alioto T."/>
            <person name="Alioto T."/>
            <person name="Gomez Garrido J."/>
        </authorList>
    </citation>
    <scope>NUCLEOTIDE SEQUENCE</scope>
</reference>
<protein>
    <submittedName>
        <fullName evidence="2">Uncharacterized protein LOC114909432</fullName>
    </submittedName>
</protein>
<organism evidence="2 3">
    <name type="scientific">Xyrichtys novacula</name>
    <name type="common">Pearly razorfish</name>
    <name type="synonym">Hemipteronotus novacula</name>
    <dbReference type="NCBI Taxonomy" id="13765"/>
    <lineage>
        <taxon>Eukaryota</taxon>
        <taxon>Metazoa</taxon>
        <taxon>Chordata</taxon>
        <taxon>Craniata</taxon>
        <taxon>Vertebrata</taxon>
        <taxon>Euteleostomi</taxon>
        <taxon>Actinopterygii</taxon>
        <taxon>Neopterygii</taxon>
        <taxon>Teleostei</taxon>
        <taxon>Neoteleostei</taxon>
        <taxon>Acanthomorphata</taxon>
        <taxon>Eupercaria</taxon>
        <taxon>Labriformes</taxon>
        <taxon>Labridae</taxon>
        <taxon>Xyrichtys</taxon>
    </lineage>
</organism>
<feature type="compositionally biased region" description="Basic and acidic residues" evidence="1">
    <location>
        <begin position="90"/>
        <end position="100"/>
    </location>
</feature>
<feature type="region of interest" description="Disordered" evidence="1">
    <location>
        <begin position="83"/>
        <end position="142"/>
    </location>
</feature>
<evidence type="ECO:0000313" key="3">
    <source>
        <dbReference type="Proteomes" id="UP001178508"/>
    </source>
</evidence>
<accession>A0AAV1GLD3</accession>
<dbReference type="Proteomes" id="UP001178508">
    <property type="component" value="Chromosome 15"/>
</dbReference>